<evidence type="ECO:0008006" key="4">
    <source>
        <dbReference type="Google" id="ProtNLM"/>
    </source>
</evidence>
<comment type="caution">
    <text evidence="2">The sequence shown here is derived from an EMBL/GenBank/DDBJ whole genome shotgun (WGS) entry which is preliminary data.</text>
</comment>
<dbReference type="Pfam" id="PF03083">
    <property type="entry name" value="MtN3_slv"/>
    <property type="match status" value="1"/>
</dbReference>
<dbReference type="Proteomes" id="UP000776629">
    <property type="component" value="Unassembled WGS sequence"/>
</dbReference>
<keyword evidence="1" id="KW-0472">Membrane</keyword>
<sequence length="88" mass="10382">MEEKKFILWLGRIASVIAILMYVSYIAQIYNNLHGQYAAPLQPFVAGVNCTLWSIYAYFKQDRDWFVFWANFPGIFFSFITFATCFAW</sequence>
<evidence type="ECO:0000313" key="3">
    <source>
        <dbReference type="Proteomes" id="UP000776629"/>
    </source>
</evidence>
<accession>A0ABS2EQ95</accession>
<gene>
    <name evidence="2" type="ORF">H5993_06450</name>
</gene>
<name>A0ABS2EQ95_9LACO</name>
<dbReference type="EMBL" id="JACJJQ010000027">
    <property type="protein sequence ID" value="MBM6754395.1"/>
    <property type="molecule type" value="Genomic_DNA"/>
</dbReference>
<organism evidence="2 3">
    <name type="scientific">Limosilactobacillus alvi</name>
    <dbReference type="NCBI Taxonomy" id="990412"/>
    <lineage>
        <taxon>Bacteria</taxon>
        <taxon>Bacillati</taxon>
        <taxon>Bacillota</taxon>
        <taxon>Bacilli</taxon>
        <taxon>Lactobacillales</taxon>
        <taxon>Lactobacillaceae</taxon>
        <taxon>Limosilactobacillus</taxon>
    </lineage>
</organism>
<feature type="transmembrane region" description="Helical" evidence="1">
    <location>
        <begin position="37"/>
        <end position="59"/>
    </location>
</feature>
<proteinExistence type="predicted"/>
<feature type="transmembrane region" description="Helical" evidence="1">
    <location>
        <begin position="65"/>
        <end position="87"/>
    </location>
</feature>
<keyword evidence="1" id="KW-1133">Transmembrane helix</keyword>
<dbReference type="RefSeq" id="WP_180871384.1">
    <property type="nucleotide sequence ID" value="NZ_JACJJQ010000027.1"/>
</dbReference>
<evidence type="ECO:0000256" key="1">
    <source>
        <dbReference type="SAM" id="Phobius"/>
    </source>
</evidence>
<protein>
    <recommendedName>
        <fullName evidence="4">Small conserved membrane protein</fullName>
    </recommendedName>
</protein>
<keyword evidence="3" id="KW-1185">Reference proteome</keyword>
<keyword evidence="1" id="KW-0812">Transmembrane</keyword>
<feature type="transmembrane region" description="Helical" evidence="1">
    <location>
        <begin position="6"/>
        <end position="25"/>
    </location>
</feature>
<evidence type="ECO:0000313" key="2">
    <source>
        <dbReference type="EMBL" id="MBM6754395.1"/>
    </source>
</evidence>
<reference evidence="2 3" key="1">
    <citation type="journal article" date="2021" name="Sci. Rep.">
        <title>The distribution of antibiotic resistance genes in chicken gut microbiota commensals.</title>
        <authorList>
            <person name="Juricova H."/>
            <person name="Matiasovicova J."/>
            <person name="Kubasova T."/>
            <person name="Cejkova D."/>
            <person name="Rychlik I."/>
        </authorList>
    </citation>
    <scope>NUCLEOTIDE SEQUENCE [LARGE SCALE GENOMIC DNA]</scope>
    <source>
        <strain evidence="2 3">An810</strain>
    </source>
</reference>
<dbReference type="InterPro" id="IPR004316">
    <property type="entry name" value="SWEET_rpt"/>
</dbReference>
<dbReference type="Gene3D" id="1.20.1280.290">
    <property type="match status" value="1"/>
</dbReference>